<dbReference type="AlphaFoldDB" id="A0A1H7FYE1"/>
<keyword evidence="4" id="KW-1185">Reference proteome</keyword>
<dbReference type="STRING" id="641665.GCA_002104455_00671"/>
<dbReference type="GO" id="GO:0005737">
    <property type="term" value="C:cytoplasm"/>
    <property type="evidence" value="ECO:0007669"/>
    <property type="project" value="TreeGrafter"/>
</dbReference>
<organism evidence="3 4">
    <name type="scientific">Colwellia chukchiensis</name>
    <dbReference type="NCBI Taxonomy" id="641665"/>
    <lineage>
        <taxon>Bacteria</taxon>
        <taxon>Pseudomonadati</taxon>
        <taxon>Pseudomonadota</taxon>
        <taxon>Gammaproteobacteria</taxon>
        <taxon>Alteromonadales</taxon>
        <taxon>Colwelliaceae</taxon>
        <taxon>Colwellia</taxon>
    </lineage>
</organism>
<dbReference type="PANTHER" id="PTHR12169:SF6">
    <property type="entry name" value="AFG1-LIKE ATPASE"/>
    <property type="match status" value="1"/>
</dbReference>
<dbReference type="InterPro" id="IPR005654">
    <property type="entry name" value="ATPase_AFG1-like"/>
</dbReference>
<dbReference type="GO" id="GO:0005524">
    <property type="term" value="F:ATP binding"/>
    <property type="evidence" value="ECO:0007669"/>
    <property type="project" value="UniProtKB-KW"/>
</dbReference>
<dbReference type="EMBL" id="FOBI01000001">
    <property type="protein sequence ID" value="SEK30814.1"/>
    <property type="molecule type" value="Genomic_DNA"/>
</dbReference>
<dbReference type="GO" id="GO:0016887">
    <property type="term" value="F:ATP hydrolysis activity"/>
    <property type="evidence" value="ECO:0007669"/>
    <property type="project" value="InterPro"/>
</dbReference>
<dbReference type="GO" id="GO:0032153">
    <property type="term" value="C:cell division site"/>
    <property type="evidence" value="ECO:0007669"/>
    <property type="project" value="TreeGrafter"/>
</dbReference>
<dbReference type="SUPFAM" id="SSF52540">
    <property type="entry name" value="P-loop containing nucleoside triphosphate hydrolases"/>
    <property type="match status" value="1"/>
</dbReference>
<accession>A0A1H7FYE1</accession>
<keyword evidence="2" id="KW-0067">ATP-binding</keyword>
<name>A0A1H7FYE1_9GAMM</name>
<dbReference type="Gene3D" id="3.40.50.300">
    <property type="entry name" value="P-loop containing nucleotide triphosphate hydrolases"/>
    <property type="match status" value="1"/>
</dbReference>
<gene>
    <name evidence="3" type="ORF">SAMN05216262_10131</name>
</gene>
<keyword evidence="1" id="KW-0547">Nucleotide-binding</keyword>
<dbReference type="RefSeq" id="WP_085283186.1">
    <property type="nucleotide sequence ID" value="NZ_FOBI01000001.1"/>
</dbReference>
<evidence type="ECO:0000256" key="2">
    <source>
        <dbReference type="ARBA" id="ARBA00022840"/>
    </source>
</evidence>
<protein>
    <submittedName>
        <fullName evidence="3">Cell division protein ZapE</fullName>
    </submittedName>
</protein>
<dbReference type="OrthoDB" id="9774491at2"/>
<dbReference type="GO" id="GO:0051301">
    <property type="term" value="P:cell division"/>
    <property type="evidence" value="ECO:0007669"/>
    <property type="project" value="UniProtKB-KW"/>
</dbReference>
<evidence type="ECO:0000313" key="4">
    <source>
        <dbReference type="Proteomes" id="UP000199297"/>
    </source>
</evidence>
<dbReference type="NCBIfam" id="NF040713">
    <property type="entry name" value="ZapE"/>
    <property type="match status" value="1"/>
</dbReference>
<dbReference type="InterPro" id="IPR027417">
    <property type="entry name" value="P-loop_NTPase"/>
</dbReference>
<dbReference type="Proteomes" id="UP000199297">
    <property type="component" value="Unassembled WGS sequence"/>
</dbReference>
<dbReference type="PANTHER" id="PTHR12169">
    <property type="entry name" value="ATPASE N2B"/>
    <property type="match status" value="1"/>
</dbReference>
<evidence type="ECO:0000313" key="3">
    <source>
        <dbReference type="EMBL" id="SEK30814.1"/>
    </source>
</evidence>
<keyword evidence="3" id="KW-0131">Cell cycle</keyword>
<reference evidence="4" key="1">
    <citation type="submission" date="2016-10" db="EMBL/GenBank/DDBJ databases">
        <authorList>
            <person name="Varghese N."/>
            <person name="Submissions S."/>
        </authorList>
    </citation>
    <scope>NUCLEOTIDE SEQUENCE [LARGE SCALE GENOMIC DNA]</scope>
    <source>
        <strain evidence="4">CGMCC 1.9127</strain>
    </source>
</reference>
<proteinExistence type="predicted"/>
<sequence length="388" mass="44489">MSLLIQYQALVKQNNLKLDVEQLNAVQVLDTLTKKLINRQSKTNFWRPLTLWFSKPTPIKGLYFHGRVGRGKTMLMDLFYQQVSLKRKKRIHFHHFMESVHQQLHALSGVDDPLVLIAKQWTNDVDLLCFDEFFVNDIGDAMLLSGLLNAMFANGLVLVATSNCRPDQLYKNGLQRERFLPTIALIERYCQIISIDGPVDHRLLSTERVNAGHRDYYVCAERSECGSDFLSQHFLKLAQAKVVHNSSLKILGRDIQFVARSGDVIWFDFMALCSGPRSQRDYIKLADNFRVVLISNVPQFSGALIPAVFSGVEDSYQRSGVVMGELRSLDDEARRFIALVDEFYDRSIRLIVAAEVDISALYQGSQLAHEFARCRSRLFEMQRINYQS</sequence>
<keyword evidence="3" id="KW-0132">Cell division</keyword>
<dbReference type="Pfam" id="PF03969">
    <property type="entry name" value="AFG1_ATPase"/>
    <property type="match status" value="2"/>
</dbReference>
<evidence type="ECO:0000256" key="1">
    <source>
        <dbReference type="ARBA" id="ARBA00022741"/>
    </source>
</evidence>